<feature type="compositionally biased region" description="Basic and acidic residues" evidence="2">
    <location>
        <begin position="426"/>
        <end position="436"/>
    </location>
</feature>
<gene>
    <name evidence="3" type="ORF">LPC04_16465</name>
</gene>
<feature type="compositionally biased region" description="Basic and acidic residues" evidence="2">
    <location>
        <begin position="609"/>
        <end position="620"/>
    </location>
</feature>
<feature type="region of interest" description="Disordered" evidence="2">
    <location>
        <begin position="227"/>
        <end position="292"/>
    </location>
</feature>
<dbReference type="EMBL" id="JAJLJH010000004">
    <property type="protein sequence ID" value="MCK9687301.1"/>
    <property type="molecule type" value="Genomic_DNA"/>
</dbReference>
<dbReference type="Proteomes" id="UP001139353">
    <property type="component" value="Unassembled WGS sequence"/>
</dbReference>
<feature type="compositionally biased region" description="Basic and acidic residues" evidence="2">
    <location>
        <begin position="1"/>
        <end position="18"/>
    </location>
</feature>
<feature type="compositionally biased region" description="Basic and acidic residues" evidence="2">
    <location>
        <begin position="508"/>
        <end position="547"/>
    </location>
</feature>
<organism evidence="3 4">
    <name type="scientific">Scleromatobacter humisilvae</name>
    <dbReference type="NCBI Taxonomy" id="2897159"/>
    <lineage>
        <taxon>Bacteria</taxon>
        <taxon>Pseudomonadati</taxon>
        <taxon>Pseudomonadota</taxon>
        <taxon>Betaproteobacteria</taxon>
        <taxon>Burkholderiales</taxon>
        <taxon>Sphaerotilaceae</taxon>
        <taxon>Scleromatobacter</taxon>
    </lineage>
</organism>
<reference evidence="3" key="1">
    <citation type="submission" date="2021-11" db="EMBL/GenBank/DDBJ databases">
        <title>BS-T2-15 a new species belonging to the Comamonadaceae family isolated from the soil of a French oak forest.</title>
        <authorList>
            <person name="Mieszkin S."/>
            <person name="Alain K."/>
        </authorList>
    </citation>
    <scope>NUCLEOTIDE SEQUENCE</scope>
    <source>
        <strain evidence="3">BS-T2-15</strain>
    </source>
</reference>
<keyword evidence="1" id="KW-0175">Coiled coil</keyword>
<feature type="compositionally biased region" description="Basic and acidic residues" evidence="2">
    <location>
        <begin position="573"/>
        <end position="583"/>
    </location>
</feature>
<evidence type="ECO:0000313" key="3">
    <source>
        <dbReference type="EMBL" id="MCK9687301.1"/>
    </source>
</evidence>
<accession>A0A9X2C184</accession>
<sequence>MRIDAHENADKVRLRREPGGALRSNFKPSSGQYALNGKSREAYISGLERQRDQLFSTGDKDGAKRYAIQAEFERASQVADNHQRLADASKVQAFNDDHERRAQEARAQMTQTQLKMAELDKRTHSEWESTAQIRTDHYFTEAELRNAEERKLAEQLSAERNKEDYQARVEAREQNYRERIAPEHQKDYDSLVDDVRRRFANTHGKDPDTYAMSDRERELSHKFIVDQGYGQDMRSQENRIHEVNSQESQPSQHDAPRLDPKRFIAETDRAADESPRNDQYLRQPASDEQAQRRELVESELLREAGYKVERHADHIAYSRDDAEKPAVRDYGHRISADPKQMQSEEARRDVISMVAERFPNGFEIRTAHEERKQEYAREAVRQGLGDRVKNPELLEFIKDYKQQYAEEQRAQRNDQPQREANAQAEARAERQAEAPGERPIQAEGPVQERAQVPEMPQRDAGRLERREQQRQDAQLKLDVLSNQSNLTDTQSEAFRAGLDASRGTNDPQLRREQEMEAHRQADDGLKANEQLARRAEQPRSEPAREAPQEAPAQRNDQPEVDWGQHASDPTDWQVREMQRERALQEQAAAQSINNPMLGPTPLPPTQPPDRAEEVQEHAGQEEVQSEAQGETESETESEVEREEEAEGAEGHGELDLSHLPEDMREQVREQVRESMEREAQLAAQLEAQRQEQETQRQSNFQSQ</sequence>
<feature type="compositionally biased region" description="Basic and acidic residues" evidence="2">
    <location>
        <begin position="648"/>
        <end position="679"/>
    </location>
</feature>
<proteinExistence type="predicted"/>
<feature type="compositionally biased region" description="Basic and acidic residues" evidence="2">
    <location>
        <begin position="234"/>
        <end position="244"/>
    </location>
</feature>
<evidence type="ECO:0000256" key="2">
    <source>
        <dbReference type="SAM" id="MobiDB-lite"/>
    </source>
</evidence>
<feature type="compositionally biased region" description="Low complexity" evidence="2">
    <location>
        <begin position="584"/>
        <end position="597"/>
    </location>
</feature>
<comment type="caution">
    <text evidence="3">The sequence shown here is derived from an EMBL/GenBank/DDBJ whole genome shotgun (WGS) entry which is preliminary data.</text>
</comment>
<dbReference type="AlphaFoldDB" id="A0A9X2C184"/>
<feature type="compositionally biased region" description="Polar residues" evidence="2">
    <location>
        <begin position="480"/>
        <end position="492"/>
    </location>
</feature>
<feature type="coiled-coil region" evidence="1">
    <location>
        <begin position="95"/>
        <end position="175"/>
    </location>
</feature>
<feature type="compositionally biased region" description="Basic and acidic residues" evidence="2">
    <location>
        <begin position="405"/>
        <end position="417"/>
    </location>
</feature>
<feature type="compositionally biased region" description="Basic and acidic residues" evidence="2">
    <location>
        <begin position="254"/>
        <end position="276"/>
    </location>
</feature>
<feature type="region of interest" description="Disordered" evidence="2">
    <location>
        <begin position="1"/>
        <end position="34"/>
    </location>
</feature>
<name>A0A9X2C184_9BURK</name>
<feature type="compositionally biased region" description="Basic and acidic residues" evidence="2">
    <location>
        <begin position="456"/>
        <end position="475"/>
    </location>
</feature>
<keyword evidence="4" id="KW-1185">Reference proteome</keyword>
<evidence type="ECO:0000256" key="1">
    <source>
        <dbReference type="SAM" id="Coils"/>
    </source>
</evidence>
<feature type="compositionally biased region" description="Pro residues" evidence="2">
    <location>
        <begin position="598"/>
        <end position="607"/>
    </location>
</feature>
<evidence type="ECO:0000313" key="4">
    <source>
        <dbReference type="Proteomes" id="UP001139353"/>
    </source>
</evidence>
<protein>
    <submittedName>
        <fullName evidence="3">Uncharacterized protein</fullName>
    </submittedName>
</protein>
<dbReference type="RefSeq" id="WP_275683341.1">
    <property type="nucleotide sequence ID" value="NZ_JAJLJH010000004.1"/>
</dbReference>
<feature type="region of interest" description="Disordered" evidence="2">
    <location>
        <begin position="405"/>
        <end position="703"/>
    </location>
</feature>
<feature type="compositionally biased region" description="Acidic residues" evidence="2">
    <location>
        <begin position="629"/>
        <end position="647"/>
    </location>
</feature>